<dbReference type="PANTHER" id="PTHR23235:SF60">
    <property type="entry name" value="STRIPE, ISOFORM D"/>
    <property type="match status" value="1"/>
</dbReference>
<keyword evidence="4" id="KW-0963">Cytoplasm</keyword>
<sequence length="892" mass="95966">METPTFCPSPSPSPPPSVDLMAKFPEMISRLELNQQQQQIGQFDQMKGERQSSACTPFDLADHRSSHPSDCFDHFRLSRSSQFATICPSSLSDARAAVATPAAAVPSPKRRRKSMPKMSGGTANQQEDGTEQWMTTTFCRHSVNRLPCPPALFRSPEVLPTNTHCWGQQHHISTTRTAFSVGTCAVGQQQLASVSTLTVSSDSGFSKSPSLLSLVCSSPSAPSDGGGPNKRKSASLDCTHNFGHWQPPRGLAGYKRRGTEPSKAYEQRMKVFQEIETYRRKVAKEEEQQKKGDDEEADGGGKANIEITSTVVSASSHHHSPPQSDHHQPSASSSSSSSAECAHRSAASLLHASTGSFGTTPTAKNNAGGTDQKLSFQIKGSISTNLPLNAQNLNSPGLSTPFFTFSPLVEHFLQSCWRNQGLPVLSVDTNSKTSISDEAMRESDGGGAFPLACGKQTPEAVPSAASSATTPGGEQKHLLHSLEGNGNNNNNNNSNNNSFATAQRVIGGTEPMEIVQQQSHQQHQQPQHNHSIQQQHFQQYGNRGGGGGATHGQTQQHQFSAYGLQQGQAGGGSAALHQHHQMCSPAGRFQIHQSISCSIMPAPSCSCELSHNTHSSSRTVSAASSANDGNAPGTVGTTLSGGTVALTPQQQQSRPNSSTSTTSSAGAHSLEAMHHSPLQQHFGTSQMNFKLEPPLFDEWPTYQPAPMFPSNAAHPQHSANGIASVSAVEFVPQRSRERRSTFSGAATASTVPNIVANATTPEASTSPFQRNARTPVHERPHQCPVDNCDKRFSRSDELTRHIRIHTGHKPFQCKFCMRAFSRSDHLTTHMRTHTGEKPFCCDVCGRKFARSDERKRHTKVHAKQKGGGRRMSVSSGGSQEGIGSGRTLHAEL</sequence>
<feature type="domain" description="C2H2-type" evidence="15">
    <location>
        <begin position="839"/>
        <end position="866"/>
    </location>
</feature>
<feature type="region of interest" description="Disordered" evidence="14">
    <location>
        <begin position="761"/>
        <end position="781"/>
    </location>
</feature>
<dbReference type="GO" id="GO:0003677">
    <property type="term" value="F:DNA binding"/>
    <property type="evidence" value="ECO:0007669"/>
    <property type="project" value="UniProtKB-KW"/>
</dbReference>
<evidence type="ECO:0000259" key="15">
    <source>
        <dbReference type="PROSITE" id="PS50157"/>
    </source>
</evidence>
<comment type="similarity">
    <text evidence="3">Belongs to the EGR C2H2-type zinc-finger protein family.</text>
</comment>
<dbReference type="Proteomes" id="UP001620645">
    <property type="component" value="Unassembled WGS sequence"/>
</dbReference>
<feature type="region of interest" description="Disordered" evidence="14">
    <location>
        <begin position="98"/>
        <end position="129"/>
    </location>
</feature>
<evidence type="ECO:0000256" key="11">
    <source>
        <dbReference type="ARBA" id="ARBA00023163"/>
    </source>
</evidence>
<feature type="compositionally biased region" description="Basic and acidic residues" evidence="14">
    <location>
        <begin position="257"/>
        <end position="266"/>
    </location>
</feature>
<keyword evidence="10" id="KW-0238">DNA-binding</keyword>
<dbReference type="SMART" id="SM00355">
    <property type="entry name" value="ZnF_C2H2"/>
    <property type="match status" value="3"/>
</dbReference>
<feature type="region of interest" description="Disordered" evidence="14">
    <location>
        <begin position="283"/>
        <end position="302"/>
    </location>
</feature>
<feature type="compositionally biased region" description="Low complexity" evidence="14">
    <location>
        <begin position="329"/>
        <end position="345"/>
    </location>
</feature>
<feature type="compositionally biased region" description="Basic residues" evidence="14">
    <location>
        <begin position="856"/>
        <end position="868"/>
    </location>
</feature>
<evidence type="ECO:0000256" key="3">
    <source>
        <dbReference type="ARBA" id="ARBA00005682"/>
    </source>
</evidence>
<dbReference type="Gene3D" id="3.30.160.60">
    <property type="entry name" value="Classic Zinc Finger"/>
    <property type="match status" value="3"/>
</dbReference>
<keyword evidence="8" id="KW-0862">Zinc</keyword>
<dbReference type="GO" id="GO:0008270">
    <property type="term" value="F:zinc ion binding"/>
    <property type="evidence" value="ECO:0007669"/>
    <property type="project" value="UniProtKB-KW"/>
</dbReference>
<evidence type="ECO:0000256" key="4">
    <source>
        <dbReference type="ARBA" id="ARBA00022490"/>
    </source>
</evidence>
<keyword evidence="5" id="KW-0479">Metal-binding</keyword>
<dbReference type="PROSITE" id="PS50157">
    <property type="entry name" value="ZINC_FINGER_C2H2_2"/>
    <property type="match status" value="3"/>
</dbReference>
<feature type="compositionally biased region" description="Basic and acidic residues" evidence="14">
    <location>
        <begin position="283"/>
        <end position="293"/>
    </location>
</feature>
<feature type="region of interest" description="Disordered" evidence="14">
    <location>
        <begin position="216"/>
        <end position="242"/>
    </location>
</feature>
<feature type="region of interest" description="Disordered" evidence="14">
    <location>
        <begin position="514"/>
        <end position="554"/>
    </location>
</feature>
<feature type="domain" description="C2H2-type" evidence="15">
    <location>
        <begin position="811"/>
        <end position="838"/>
    </location>
</feature>
<keyword evidence="9" id="KW-0805">Transcription regulation</keyword>
<feature type="compositionally biased region" description="Low complexity" evidence="14">
    <location>
        <begin position="484"/>
        <end position="498"/>
    </location>
</feature>
<dbReference type="PANTHER" id="PTHR23235">
    <property type="entry name" value="KRUEPPEL-LIKE TRANSCRIPTION FACTOR"/>
    <property type="match status" value="1"/>
</dbReference>
<feature type="region of interest" description="Disordered" evidence="14">
    <location>
        <begin position="455"/>
        <end position="499"/>
    </location>
</feature>
<keyword evidence="17" id="KW-1185">Reference proteome</keyword>
<dbReference type="SUPFAM" id="SSF57667">
    <property type="entry name" value="beta-beta-alpha zinc fingers"/>
    <property type="match status" value="2"/>
</dbReference>
<evidence type="ECO:0000256" key="8">
    <source>
        <dbReference type="ARBA" id="ARBA00022833"/>
    </source>
</evidence>
<reference evidence="16 17" key="1">
    <citation type="submission" date="2024-10" db="EMBL/GenBank/DDBJ databases">
        <authorList>
            <person name="Kim D."/>
        </authorList>
    </citation>
    <scope>NUCLEOTIDE SEQUENCE [LARGE SCALE GENOMIC DNA]</scope>
    <source>
        <strain evidence="16">Taebaek</strain>
    </source>
</reference>
<feature type="compositionally biased region" description="Low complexity" evidence="14">
    <location>
        <begin position="633"/>
        <end position="664"/>
    </location>
</feature>
<organism evidence="16 17">
    <name type="scientific">Heterodera schachtii</name>
    <name type="common">Sugarbeet cyst nematode worm</name>
    <name type="synonym">Tylenchus schachtii</name>
    <dbReference type="NCBI Taxonomy" id="97005"/>
    <lineage>
        <taxon>Eukaryota</taxon>
        <taxon>Metazoa</taxon>
        <taxon>Ecdysozoa</taxon>
        <taxon>Nematoda</taxon>
        <taxon>Chromadorea</taxon>
        <taxon>Rhabditida</taxon>
        <taxon>Tylenchina</taxon>
        <taxon>Tylenchomorpha</taxon>
        <taxon>Tylenchoidea</taxon>
        <taxon>Heteroderidae</taxon>
        <taxon>Heteroderinae</taxon>
        <taxon>Heterodera</taxon>
    </lineage>
</organism>
<evidence type="ECO:0000256" key="13">
    <source>
        <dbReference type="PROSITE-ProRule" id="PRU00042"/>
    </source>
</evidence>
<dbReference type="FunFam" id="3.30.160.60:FF:000092">
    <property type="entry name" value="Early growth response protein 3"/>
    <property type="match status" value="1"/>
</dbReference>
<evidence type="ECO:0000256" key="14">
    <source>
        <dbReference type="SAM" id="MobiDB-lite"/>
    </source>
</evidence>
<evidence type="ECO:0000256" key="6">
    <source>
        <dbReference type="ARBA" id="ARBA00022737"/>
    </source>
</evidence>
<feature type="region of interest" description="Disordered" evidence="14">
    <location>
        <begin position="852"/>
        <end position="892"/>
    </location>
</feature>
<keyword evidence="6" id="KW-0677">Repeat</keyword>
<dbReference type="GO" id="GO:0005737">
    <property type="term" value="C:cytoplasm"/>
    <property type="evidence" value="ECO:0007669"/>
    <property type="project" value="UniProtKB-SubCell"/>
</dbReference>
<evidence type="ECO:0000256" key="12">
    <source>
        <dbReference type="ARBA" id="ARBA00023242"/>
    </source>
</evidence>
<dbReference type="InterPro" id="IPR013087">
    <property type="entry name" value="Znf_C2H2_type"/>
</dbReference>
<feature type="compositionally biased region" description="Low complexity" evidence="14">
    <location>
        <begin position="457"/>
        <end position="471"/>
    </location>
</feature>
<feature type="compositionally biased region" description="Low complexity" evidence="14">
    <location>
        <begin position="516"/>
        <end position="541"/>
    </location>
</feature>
<keyword evidence="11" id="KW-0804">Transcription</keyword>
<keyword evidence="12" id="KW-0539">Nucleus</keyword>
<dbReference type="InterPro" id="IPR036236">
    <property type="entry name" value="Znf_C2H2_sf"/>
</dbReference>
<dbReference type="AlphaFoldDB" id="A0ABD2IZ31"/>
<evidence type="ECO:0000256" key="7">
    <source>
        <dbReference type="ARBA" id="ARBA00022771"/>
    </source>
</evidence>
<evidence type="ECO:0000313" key="16">
    <source>
        <dbReference type="EMBL" id="KAL3084958.1"/>
    </source>
</evidence>
<name>A0ABD2IZ31_HETSC</name>
<evidence type="ECO:0000256" key="9">
    <source>
        <dbReference type="ARBA" id="ARBA00023015"/>
    </source>
</evidence>
<comment type="subcellular location">
    <subcellularLocation>
        <location evidence="2">Cytoplasm</location>
    </subcellularLocation>
    <subcellularLocation>
        <location evidence="1">Nucleus</location>
    </subcellularLocation>
</comment>
<comment type="caution">
    <text evidence="16">The sequence shown here is derived from an EMBL/GenBank/DDBJ whole genome shotgun (WGS) entry which is preliminary data.</text>
</comment>
<feature type="compositionally biased region" description="Polar residues" evidence="14">
    <location>
        <begin position="761"/>
        <end position="772"/>
    </location>
</feature>
<accession>A0ABD2IZ31</accession>
<protein>
    <recommendedName>
        <fullName evidence="15">C2H2-type domain-containing protein</fullName>
    </recommendedName>
</protein>
<evidence type="ECO:0000256" key="2">
    <source>
        <dbReference type="ARBA" id="ARBA00004496"/>
    </source>
</evidence>
<gene>
    <name evidence="16" type="ORF">niasHS_010027</name>
</gene>
<keyword evidence="7 13" id="KW-0863">Zinc-finger</keyword>
<dbReference type="EMBL" id="JBICCN010000232">
    <property type="protein sequence ID" value="KAL3084958.1"/>
    <property type="molecule type" value="Genomic_DNA"/>
</dbReference>
<feature type="domain" description="C2H2-type" evidence="15">
    <location>
        <begin position="781"/>
        <end position="810"/>
    </location>
</feature>
<proteinExistence type="inferred from homology"/>
<evidence type="ECO:0000313" key="17">
    <source>
        <dbReference type="Proteomes" id="UP001620645"/>
    </source>
</evidence>
<evidence type="ECO:0000256" key="5">
    <source>
        <dbReference type="ARBA" id="ARBA00022723"/>
    </source>
</evidence>
<evidence type="ECO:0000256" key="10">
    <source>
        <dbReference type="ARBA" id="ARBA00023125"/>
    </source>
</evidence>
<feature type="region of interest" description="Disordered" evidence="14">
    <location>
        <begin position="312"/>
        <end position="345"/>
    </location>
</feature>
<evidence type="ECO:0000256" key="1">
    <source>
        <dbReference type="ARBA" id="ARBA00004123"/>
    </source>
</evidence>
<dbReference type="GO" id="GO:0005634">
    <property type="term" value="C:nucleus"/>
    <property type="evidence" value="ECO:0007669"/>
    <property type="project" value="UniProtKB-SubCell"/>
</dbReference>
<dbReference type="Pfam" id="PF00096">
    <property type="entry name" value="zf-C2H2"/>
    <property type="match status" value="2"/>
</dbReference>
<feature type="region of interest" description="Disordered" evidence="14">
    <location>
        <begin position="247"/>
        <end position="266"/>
    </location>
</feature>
<dbReference type="PROSITE" id="PS00028">
    <property type="entry name" value="ZINC_FINGER_C2H2_1"/>
    <property type="match status" value="3"/>
</dbReference>
<feature type="region of interest" description="Disordered" evidence="14">
    <location>
        <begin position="618"/>
        <end position="667"/>
    </location>
</feature>